<dbReference type="STRING" id="314285.KT71_13480"/>
<reference evidence="2 3" key="2">
    <citation type="journal article" date="2009" name="PLoS ONE">
        <title>The photosynthetic apparatus and its regulation in the aerobic gammaproteobacterium Congregibacter litoralis gen. nov., sp. nov.</title>
        <authorList>
            <person name="Spring S."/>
            <person name="Lunsdorf H."/>
            <person name="Fuchs B.M."/>
            <person name="Tindall B.J."/>
        </authorList>
    </citation>
    <scope>NUCLEOTIDE SEQUENCE [LARGE SCALE GENOMIC DNA]</scope>
    <source>
        <strain evidence="2">KT71</strain>
    </source>
</reference>
<protein>
    <submittedName>
        <fullName evidence="2">Uncharacterized protein</fullName>
    </submittedName>
</protein>
<proteinExistence type="predicted"/>
<name>A4ACH3_9GAMM</name>
<dbReference type="AlphaFoldDB" id="A4ACH3"/>
<keyword evidence="3" id="KW-1185">Reference proteome</keyword>
<dbReference type="EMBL" id="AAOA02000001">
    <property type="protein sequence ID" value="EAQ96401.2"/>
    <property type="molecule type" value="Genomic_DNA"/>
</dbReference>
<feature type="region of interest" description="Disordered" evidence="1">
    <location>
        <begin position="143"/>
        <end position="165"/>
    </location>
</feature>
<sequence length="165" mass="18619">MNAPQRVLTQARMLCDDALFVHRVAVASMRYRDDRTELLKLPQTREGLKAPHIRMIDASRAYRETMRECGVPEDSKDMQGALARIQVCKTALRDIDSMEARLDKNVELESLCHRLIVLFDKYGVKDRKMKGFLCTVIQDISPPGEDAPSTSAIEKAVSNAKKARA</sequence>
<dbReference type="Proteomes" id="UP000019205">
    <property type="component" value="Chromosome"/>
</dbReference>
<evidence type="ECO:0000313" key="2">
    <source>
        <dbReference type="EMBL" id="EAQ96401.2"/>
    </source>
</evidence>
<accession>A4ACH3</accession>
<evidence type="ECO:0000313" key="3">
    <source>
        <dbReference type="Proteomes" id="UP000019205"/>
    </source>
</evidence>
<organism evidence="2 3">
    <name type="scientific">Congregibacter litoralis KT71</name>
    <dbReference type="NCBI Taxonomy" id="314285"/>
    <lineage>
        <taxon>Bacteria</taxon>
        <taxon>Pseudomonadati</taxon>
        <taxon>Pseudomonadota</taxon>
        <taxon>Gammaproteobacteria</taxon>
        <taxon>Cellvibrionales</taxon>
        <taxon>Halieaceae</taxon>
        <taxon>Congregibacter</taxon>
    </lineage>
</organism>
<evidence type="ECO:0000256" key="1">
    <source>
        <dbReference type="SAM" id="MobiDB-lite"/>
    </source>
</evidence>
<reference evidence="2 3" key="1">
    <citation type="journal article" date="2007" name="Proc. Natl. Acad. Sci. U.S.A.">
        <title>Characterization of a marine gammaproteobacterium capable of aerobic anoxygenic photosynthesis.</title>
        <authorList>
            <person name="Fuchs B.M."/>
            <person name="Spring S."/>
            <person name="Teeling H."/>
            <person name="Quast C."/>
            <person name="Wulf J."/>
            <person name="Schattenhofer M."/>
            <person name="Yan S."/>
            <person name="Ferriera S."/>
            <person name="Johnson J."/>
            <person name="Glockner F.O."/>
            <person name="Amann R."/>
        </authorList>
    </citation>
    <scope>NUCLEOTIDE SEQUENCE [LARGE SCALE GENOMIC DNA]</scope>
    <source>
        <strain evidence="2">KT71</strain>
    </source>
</reference>
<dbReference type="HOGENOM" id="CLU_1608051_0_0_6"/>
<gene>
    <name evidence="2" type="ORF">KT71_13480</name>
</gene>
<dbReference type="RefSeq" id="WP_023659701.1">
    <property type="nucleotide sequence ID" value="NZ_CM002299.1"/>
</dbReference>
<comment type="caution">
    <text evidence="2">The sequence shown here is derived from an EMBL/GenBank/DDBJ whole genome shotgun (WGS) entry which is preliminary data.</text>
</comment>